<keyword evidence="2" id="KW-1185">Reference proteome</keyword>
<name>A0A399FXJ5_9ACTN</name>
<evidence type="ECO:0000313" key="2">
    <source>
        <dbReference type="Proteomes" id="UP000265719"/>
    </source>
</evidence>
<dbReference type="RefSeq" id="WP_119268111.1">
    <property type="nucleotide sequence ID" value="NZ_CP063196.1"/>
</dbReference>
<dbReference type="KEGG" id="thao:NI17_009660"/>
<sequence length="122" mass="13153">MSMPEPLLTPFSGLNVSHSTEHHLVNASFHSGVLDPEAAGQAQRVGNPYAECHRYDARPPIFSLAQGAVHVHLTAVSAEQIAPEDLETARGLAEAAAAYAEEIDRLYRARSRLPGESEQPTP</sequence>
<dbReference type="Proteomes" id="UP000265719">
    <property type="component" value="Chromosome"/>
</dbReference>
<accession>A0A399FXJ5</accession>
<dbReference type="EMBL" id="CP063196">
    <property type="protein sequence ID" value="UOE21358.1"/>
    <property type="molecule type" value="Genomic_DNA"/>
</dbReference>
<reference evidence="1" key="1">
    <citation type="submission" date="2020-10" db="EMBL/GenBank/DDBJ databases">
        <title>De novo genome project of the cellulose decomposer Thermobifida halotolerans type strain.</title>
        <authorList>
            <person name="Nagy I."/>
            <person name="Horvath B."/>
            <person name="Kukolya J."/>
            <person name="Nagy I."/>
            <person name="Orsini M."/>
        </authorList>
    </citation>
    <scope>NUCLEOTIDE SEQUENCE</scope>
    <source>
        <strain evidence="1">DSM 44931</strain>
    </source>
</reference>
<gene>
    <name evidence="1" type="ORF">NI17_009660</name>
</gene>
<proteinExistence type="predicted"/>
<evidence type="ECO:0000313" key="1">
    <source>
        <dbReference type="EMBL" id="UOE21358.1"/>
    </source>
</evidence>
<protein>
    <submittedName>
        <fullName evidence="1">Uncharacterized protein</fullName>
    </submittedName>
</protein>
<dbReference type="AlphaFoldDB" id="A0A399FXJ5"/>
<organism evidence="1 2">
    <name type="scientific">Thermobifida halotolerans</name>
    <dbReference type="NCBI Taxonomy" id="483545"/>
    <lineage>
        <taxon>Bacteria</taxon>
        <taxon>Bacillati</taxon>
        <taxon>Actinomycetota</taxon>
        <taxon>Actinomycetes</taxon>
        <taxon>Streptosporangiales</taxon>
        <taxon>Nocardiopsidaceae</taxon>
        <taxon>Thermobifida</taxon>
    </lineage>
</organism>